<dbReference type="InterPro" id="IPR020456">
    <property type="entry name" value="Acylphosphatase"/>
</dbReference>
<dbReference type="EMBL" id="MT776523">
    <property type="protein sequence ID" value="QNT35463.1"/>
    <property type="molecule type" value="Genomic_DNA"/>
</dbReference>
<dbReference type="PROSITE" id="PS51160">
    <property type="entry name" value="ACYLPHOSPHATASE_3"/>
    <property type="match status" value="1"/>
</dbReference>
<evidence type="ECO:0000259" key="3">
    <source>
        <dbReference type="PROSITE" id="PS51160"/>
    </source>
</evidence>
<feature type="domain" description="Acylphosphatase-like" evidence="3">
    <location>
        <begin position="3"/>
        <end position="93"/>
    </location>
</feature>
<organism evidence="4">
    <name type="scientific">uncultured Methanosarcinales archaeon</name>
    <dbReference type="NCBI Taxonomy" id="183757"/>
    <lineage>
        <taxon>Archaea</taxon>
        <taxon>Methanobacteriati</taxon>
        <taxon>Methanobacteriota</taxon>
        <taxon>Stenosarchaea group</taxon>
        <taxon>Methanomicrobia</taxon>
        <taxon>Methanosarcinales</taxon>
        <taxon>environmental samples</taxon>
    </lineage>
</organism>
<dbReference type="EC" id="3.6.1.7" evidence="1"/>
<feature type="active site" evidence="1">
    <location>
        <position position="36"/>
    </location>
</feature>
<evidence type="ECO:0000313" key="4">
    <source>
        <dbReference type="EMBL" id="QNT35463.1"/>
    </source>
</evidence>
<comment type="catalytic activity">
    <reaction evidence="1">
        <text>an acyl phosphate + H2O = a carboxylate + phosphate + H(+)</text>
        <dbReference type="Rhea" id="RHEA:14965"/>
        <dbReference type="ChEBI" id="CHEBI:15377"/>
        <dbReference type="ChEBI" id="CHEBI:15378"/>
        <dbReference type="ChEBI" id="CHEBI:29067"/>
        <dbReference type="ChEBI" id="CHEBI:43474"/>
        <dbReference type="ChEBI" id="CHEBI:59918"/>
        <dbReference type="EC" id="3.6.1.7"/>
    </reaction>
</comment>
<dbReference type="Gene3D" id="3.30.70.100">
    <property type="match status" value="1"/>
</dbReference>
<dbReference type="InterPro" id="IPR001792">
    <property type="entry name" value="Acylphosphatase-like_dom"/>
</dbReference>
<dbReference type="PANTHER" id="PTHR47268">
    <property type="entry name" value="ACYLPHOSPHATASE"/>
    <property type="match status" value="1"/>
</dbReference>
<reference evidence="4" key="1">
    <citation type="submission" date="2020-07" db="EMBL/GenBank/DDBJ databases">
        <title>Unique genomic features of the anaerobic methanotrophic archaea.</title>
        <authorList>
            <person name="Chadwick G.L."/>
            <person name="Skennerton C.T."/>
            <person name="Laso-Perez R."/>
            <person name="Leu A.O."/>
            <person name="Speth D.R."/>
            <person name="Yu H."/>
            <person name="Morgan-Lang C."/>
            <person name="Hatzenpichler R."/>
            <person name="Goudeau D."/>
            <person name="Malmstrom R."/>
            <person name="Brazelton W.J."/>
            <person name="Woyke T."/>
            <person name="Hallam S.J."/>
            <person name="Tyson G.W."/>
            <person name="Wegener G."/>
            <person name="Boetius A."/>
            <person name="Orphan V."/>
        </authorList>
    </citation>
    <scope>NUCLEOTIDE SEQUENCE</scope>
</reference>
<dbReference type="PANTHER" id="PTHR47268:SF4">
    <property type="entry name" value="ACYLPHOSPHATASE"/>
    <property type="match status" value="1"/>
</dbReference>
<accession>A0A7H1KNE9</accession>
<comment type="similarity">
    <text evidence="2">Belongs to the acylphosphatase family.</text>
</comment>
<dbReference type="SUPFAM" id="SSF54975">
    <property type="entry name" value="Acylphosphatase/BLUF domain-like"/>
    <property type="match status" value="1"/>
</dbReference>
<dbReference type="GO" id="GO:0003998">
    <property type="term" value="F:acylphosphatase activity"/>
    <property type="evidence" value="ECO:0007669"/>
    <property type="project" value="UniProtKB-EC"/>
</dbReference>
<dbReference type="AlphaFoldDB" id="A0A7H1KNE9"/>
<gene>
    <name evidence="4" type="primary">yccX</name>
    <name evidence="4" type="ORF">EKMJPAOO_00013</name>
</gene>
<dbReference type="InterPro" id="IPR036046">
    <property type="entry name" value="Acylphosphatase-like_dom_sf"/>
</dbReference>
<keyword evidence="1 4" id="KW-0378">Hydrolase</keyword>
<proteinExistence type="inferred from homology"/>
<protein>
    <recommendedName>
        <fullName evidence="1">acylphosphatase</fullName>
        <ecNumber evidence="1">3.6.1.7</ecNumber>
    </recommendedName>
</protein>
<evidence type="ECO:0000256" key="2">
    <source>
        <dbReference type="RuleBase" id="RU004168"/>
    </source>
</evidence>
<sequence>MRRAAIIAKGDVQRVGYRDTVEKTARKLKLTGFVENLKPYDVRIVAEGEQDVLDEFITQIRKGEYPIAPISVERLDVEFEAATGEFEYFEIKRGDWKEELGECLDAIGAVLYRSVELGGDRGEDAW</sequence>
<dbReference type="Pfam" id="PF00708">
    <property type="entry name" value="Acylphosphatase"/>
    <property type="match status" value="1"/>
</dbReference>
<evidence type="ECO:0000256" key="1">
    <source>
        <dbReference type="PROSITE-ProRule" id="PRU00520"/>
    </source>
</evidence>
<feature type="active site" evidence="1">
    <location>
        <position position="18"/>
    </location>
</feature>
<name>A0A7H1KNE9_9EURY</name>